<accession>A0AAF0DGF9</accession>
<evidence type="ECO:0000256" key="6">
    <source>
        <dbReference type="RuleBase" id="RU362007"/>
    </source>
</evidence>
<dbReference type="InterPro" id="IPR043129">
    <property type="entry name" value="ATPase_NBD"/>
</dbReference>
<dbReference type="GO" id="GO:0019158">
    <property type="term" value="F:mannokinase activity"/>
    <property type="evidence" value="ECO:0007669"/>
    <property type="project" value="TreeGrafter"/>
</dbReference>
<dbReference type="CDD" id="cd24000">
    <property type="entry name" value="ASKHA_NBD_HK"/>
    <property type="match status" value="1"/>
</dbReference>
<dbReference type="InterPro" id="IPR001312">
    <property type="entry name" value="Hexokinase"/>
</dbReference>
<keyword evidence="2 6" id="KW-0808">Transferase</keyword>
<evidence type="ECO:0000256" key="3">
    <source>
        <dbReference type="ARBA" id="ARBA00022741"/>
    </source>
</evidence>
<feature type="domain" description="Hexokinase C-terminal" evidence="8">
    <location>
        <begin position="269"/>
        <end position="561"/>
    </location>
</feature>
<reference evidence="9" key="1">
    <citation type="submission" date="2023-03" db="EMBL/GenBank/DDBJ databases">
        <title>Emydomyces testavorans Genome Sequence.</title>
        <authorList>
            <person name="Hoyer L."/>
        </authorList>
    </citation>
    <scope>NUCLEOTIDE SEQUENCE</scope>
    <source>
        <strain evidence="9">16-2883</strain>
    </source>
</reference>
<sequence>MSGPALAEQREDGTQSIKSFLAPLVLEDAKIYDISYRLSKVFQNLARTGEGHFFPTPVTHLPSGKETGFYLAVDVGVTNLRVAFIELLGDDLERIGNGSSSISMAQSYIQNNAIPKVWQRRVRRTLEKAWRIEEHLKEDPTEELFSWIGSCIADVVADELSSHTLEFPVELETGLSFSLPMKQKSLSEATLMPVGKAFFISEDLDLRQALLDGYERHTRRTDPMEPIAKRQKVYELPRLKIVAIANDTVATLVSLAYSVKSLPNTRVAMGIIVGAGCNATVPMKLSDLHESKVRQIRSYNPDATEAIINTEWTLHGTETPLKELGIFTKWDIELDAKAHRPGFQPFEYMTGARYVGELVRIVVYDYFTNVIGISAQFIPETLTKPYALTTAFVSDVIATSRSDTILASNLAARLPPPESSPWTWTPESAGVMRATASAVQTRSAALIAAASVGLLACNHEIRLSEPAVASATSSQPDRSIVETSRDQRDAICPCSGWHSGPEELVVAYTGGIIQHYPNFKEMCQAYIDRLIMRGGPQDEGKSVFLREASDGSIIGAGVLAGMVAGE</sequence>
<dbReference type="GO" id="GO:0005829">
    <property type="term" value="C:cytosol"/>
    <property type="evidence" value="ECO:0007669"/>
    <property type="project" value="TreeGrafter"/>
</dbReference>
<evidence type="ECO:0000256" key="2">
    <source>
        <dbReference type="ARBA" id="ARBA00022679"/>
    </source>
</evidence>
<dbReference type="PRINTS" id="PR00475">
    <property type="entry name" value="HEXOKINASE"/>
</dbReference>
<proteinExistence type="inferred from homology"/>
<evidence type="ECO:0000256" key="5">
    <source>
        <dbReference type="ARBA" id="ARBA00022840"/>
    </source>
</evidence>
<dbReference type="EMBL" id="CP120628">
    <property type="protein sequence ID" value="WEW58095.1"/>
    <property type="molecule type" value="Genomic_DNA"/>
</dbReference>
<dbReference type="AlphaFoldDB" id="A0AAF0DGF9"/>
<dbReference type="GO" id="GO:0008865">
    <property type="term" value="F:fructokinase activity"/>
    <property type="evidence" value="ECO:0007669"/>
    <property type="project" value="TreeGrafter"/>
</dbReference>
<dbReference type="PANTHER" id="PTHR19443">
    <property type="entry name" value="HEXOKINASE"/>
    <property type="match status" value="1"/>
</dbReference>
<dbReference type="Gene3D" id="3.30.420.40">
    <property type="match status" value="1"/>
</dbReference>
<dbReference type="GO" id="GO:0001678">
    <property type="term" value="P:intracellular glucose homeostasis"/>
    <property type="evidence" value="ECO:0007669"/>
    <property type="project" value="InterPro"/>
</dbReference>
<dbReference type="Proteomes" id="UP001219355">
    <property type="component" value="Chromosome 2"/>
</dbReference>
<comment type="similarity">
    <text evidence="1 6">Belongs to the hexokinase family.</text>
</comment>
<dbReference type="GO" id="GO:0006006">
    <property type="term" value="P:glucose metabolic process"/>
    <property type="evidence" value="ECO:0007669"/>
    <property type="project" value="TreeGrafter"/>
</dbReference>
<keyword evidence="3 6" id="KW-0547">Nucleotide-binding</keyword>
<keyword evidence="6" id="KW-0324">Glycolysis</keyword>
<evidence type="ECO:0000259" key="7">
    <source>
        <dbReference type="Pfam" id="PF00349"/>
    </source>
</evidence>
<dbReference type="Pfam" id="PF00349">
    <property type="entry name" value="Hexokinase_1"/>
    <property type="match status" value="1"/>
</dbReference>
<dbReference type="EC" id="2.7.1.-" evidence="6"/>
<name>A0AAF0DGF9_9EURO</name>
<keyword evidence="5 6" id="KW-0067">ATP-binding</keyword>
<protein>
    <recommendedName>
        <fullName evidence="6">Phosphotransferase</fullName>
        <ecNumber evidence="6">2.7.1.-</ecNumber>
    </recommendedName>
</protein>
<dbReference type="GO" id="GO:0005524">
    <property type="term" value="F:ATP binding"/>
    <property type="evidence" value="ECO:0007669"/>
    <property type="project" value="UniProtKB-UniRule"/>
</dbReference>
<keyword evidence="4 6" id="KW-0418">Kinase</keyword>
<evidence type="ECO:0000259" key="8">
    <source>
        <dbReference type="Pfam" id="PF03727"/>
    </source>
</evidence>
<dbReference type="GO" id="GO:0005536">
    <property type="term" value="F:D-glucose binding"/>
    <property type="evidence" value="ECO:0007669"/>
    <property type="project" value="InterPro"/>
</dbReference>
<dbReference type="InterPro" id="IPR022673">
    <property type="entry name" value="Hexokinase_C"/>
</dbReference>
<dbReference type="PROSITE" id="PS51748">
    <property type="entry name" value="HEXOKINASE_2"/>
    <property type="match status" value="1"/>
</dbReference>
<dbReference type="GO" id="GO:0004340">
    <property type="term" value="F:glucokinase activity"/>
    <property type="evidence" value="ECO:0007669"/>
    <property type="project" value="TreeGrafter"/>
</dbReference>
<evidence type="ECO:0000256" key="1">
    <source>
        <dbReference type="ARBA" id="ARBA00009225"/>
    </source>
</evidence>
<dbReference type="GO" id="GO:0006013">
    <property type="term" value="P:mannose metabolic process"/>
    <property type="evidence" value="ECO:0007669"/>
    <property type="project" value="TreeGrafter"/>
</dbReference>
<organism evidence="9 10">
    <name type="scientific">Emydomyces testavorans</name>
    <dbReference type="NCBI Taxonomy" id="2070801"/>
    <lineage>
        <taxon>Eukaryota</taxon>
        <taxon>Fungi</taxon>
        <taxon>Dikarya</taxon>
        <taxon>Ascomycota</taxon>
        <taxon>Pezizomycotina</taxon>
        <taxon>Eurotiomycetes</taxon>
        <taxon>Eurotiomycetidae</taxon>
        <taxon>Onygenales</taxon>
        <taxon>Nannizziopsiaceae</taxon>
        <taxon>Emydomyces</taxon>
    </lineage>
</organism>
<dbReference type="PANTHER" id="PTHR19443:SF29">
    <property type="entry name" value="PHOSPHOTRANSFERASE"/>
    <property type="match status" value="1"/>
</dbReference>
<dbReference type="Gene3D" id="3.40.367.20">
    <property type="match status" value="1"/>
</dbReference>
<evidence type="ECO:0000256" key="4">
    <source>
        <dbReference type="ARBA" id="ARBA00022777"/>
    </source>
</evidence>
<dbReference type="InterPro" id="IPR022672">
    <property type="entry name" value="Hexokinase_N"/>
</dbReference>
<keyword evidence="10" id="KW-1185">Reference proteome</keyword>
<dbReference type="GO" id="GO:0006096">
    <property type="term" value="P:glycolytic process"/>
    <property type="evidence" value="ECO:0007669"/>
    <property type="project" value="UniProtKB-KW"/>
</dbReference>
<evidence type="ECO:0000313" key="10">
    <source>
        <dbReference type="Proteomes" id="UP001219355"/>
    </source>
</evidence>
<gene>
    <name evidence="9" type="ORF">PRK78_003562</name>
</gene>
<feature type="domain" description="Hexokinase N-terminal" evidence="7">
    <location>
        <begin position="17"/>
        <end position="257"/>
    </location>
</feature>
<dbReference type="GO" id="GO:0005739">
    <property type="term" value="C:mitochondrion"/>
    <property type="evidence" value="ECO:0007669"/>
    <property type="project" value="TreeGrafter"/>
</dbReference>
<dbReference type="Pfam" id="PF03727">
    <property type="entry name" value="Hexokinase_2"/>
    <property type="match status" value="1"/>
</dbReference>
<evidence type="ECO:0000313" key="9">
    <source>
        <dbReference type="EMBL" id="WEW58095.1"/>
    </source>
</evidence>
<dbReference type="SUPFAM" id="SSF53067">
    <property type="entry name" value="Actin-like ATPase domain"/>
    <property type="match status" value="2"/>
</dbReference>